<accession>A0ABT1WNK8</accession>
<dbReference type="Gene3D" id="3.40.50.300">
    <property type="entry name" value="P-loop containing nucleotide triphosphate hydrolases"/>
    <property type="match status" value="1"/>
</dbReference>
<reference evidence="11" key="2">
    <citation type="journal article" date="2023" name="Curr. Microbiol.">
        <title>Granulicatella seriolae sp. nov., a Novel Facultative Anaerobe Isolated from Yellowtail Marine Fish.</title>
        <authorList>
            <person name="Lee M."/>
            <person name="Choi Y.J."/>
            <person name="Farooq A."/>
            <person name="Jeong J.B."/>
            <person name="Jung M.Y."/>
        </authorList>
    </citation>
    <scope>NUCLEOTIDE SEQUENCE</scope>
    <source>
        <strain evidence="11">S8</strain>
    </source>
</reference>
<evidence type="ECO:0000256" key="4">
    <source>
        <dbReference type="ARBA" id="ARBA00022496"/>
    </source>
</evidence>
<reference evidence="11" key="3">
    <citation type="journal article" date="2023" name="Microbiol. Resour. Announc.">
        <title>Draft Genome Sequence of Granulicatella sp. Strain S8, Isolated from a Marine Fish, Seriola quinqueradiata.</title>
        <authorList>
            <person name="Lee M."/>
            <person name="Farooq A."/>
            <person name="Jeong J.B."/>
            <person name="Jung M.Y."/>
        </authorList>
    </citation>
    <scope>NUCLEOTIDE SEQUENCE</scope>
    <source>
        <strain evidence="11">S8</strain>
    </source>
</reference>
<dbReference type="PROSITE" id="PS50893">
    <property type="entry name" value="ABC_TRANSPORTER_2"/>
    <property type="match status" value="1"/>
</dbReference>
<gene>
    <name evidence="11" type="ORF">NPA36_05995</name>
</gene>
<dbReference type="SUPFAM" id="SSF52540">
    <property type="entry name" value="P-loop containing nucleoside triphosphate hydrolases"/>
    <property type="match status" value="1"/>
</dbReference>
<evidence type="ECO:0000256" key="3">
    <source>
        <dbReference type="ARBA" id="ARBA00022475"/>
    </source>
</evidence>
<keyword evidence="12" id="KW-1185">Reference proteome</keyword>
<keyword evidence="7" id="KW-0408">Iron</keyword>
<keyword evidence="6 11" id="KW-0067">ATP-binding</keyword>
<dbReference type="InterPro" id="IPR003593">
    <property type="entry name" value="AAA+_ATPase"/>
</dbReference>
<dbReference type="CDD" id="cd03214">
    <property type="entry name" value="ABC_Iron-Siderophores_B12_Hemin"/>
    <property type="match status" value="1"/>
</dbReference>
<keyword evidence="5" id="KW-0547">Nucleotide-binding</keyword>
<evidence type="ECO:0000313" key="11">
    <source>
        <dbReference type="EMBL" id="MCQ9210099.1"/>
    </source>
</evidence>
<comment type="subcellular location">
    <subcellularLocation>
        <location evidence="1">Cell membrane</location>
        <topology evidence="1">Peripheral membrane protein</topology>
    </subcellularLocation>
</comment>
<evidence type="ECO:0000313" key="12">
    <source>
        <dbReference type="Proteomes" id="UP001059480"/>
    </source>
</evidence>
<keyword evidence="4" id="KW-0410">Iron transport</keyword>
<evidence type="ECO:0000256" key="7">
    <source>
        <dbReference type="ARBA" id="ARBA00023004"/>
    </source>
</evidence>
<keyword evidence="2" id="KW-0813">Transport</keyword>
<dbReference type="GO" id="GO:0005524">
    <property type="term" value="F:ATP binding"/>
    <property type="evidence" value="ECO:0007669"/>
    <property type="project" value="UniProtKB-KW"/>
</dbReference>
<keyword evidence="8" id="KW-0406">Ion transport</keyword>
<sequence>MKLTGISKAYQQERVLDEIALTIKPQSFTAFIGPNGAGKSTLLSIMSRLLQKDQGVLTIKGQEIEAWNSSELAKELAVLKQQQHYQAKLTVEELVNFGRFPYSKGRLTNEDRERVQQALSYLDIENLRNRYLNTLSGGQLQRVYIAMVLAQDTEFILLDEPLNNLDMKQSIKMMKTLRQLVDDLGKTVILVIHDINIAARYVDDMVAFKGGKVFFQGKTKEMMRKEILDPLYDMDMVLEEVAGKMMCIYQ</sequence>
<evidence type="ECO:0000256" key="9">
    <source>
        <dbReference type="ARBA" id="ARBA00023136"/>
    </source>
</evidence>
<evidence type="ECO:0000256" key="1">
    <source>
        <dbReference type="ARBA" id="ARBA00004202"/>
    </source>
</evidence>
<name>A0ABT1WNK8_9LACT</name>
<dbReference type="PANTHER" id="PTHR42771:SF3">
    <property type="entry name" value="PETROBACTIN IMPORT ATP-BINDING PROTEIN YCLP"/>
    <property type="match status" value="1"/>
</dbReference>
<dbReference type="Proteomes" id="UP001059480">
    <property type="component" value="Unassembled WGS sequence"/>
</dbReference>
<evidence type="ECO:0000256" key="5">
    <source>
        <dbReference type="ARBA" id="ARBA00022741"/>
    </source>
</evidence>
<feature type="domain" description="ABC transporter" evidence="10">
    <location>
        <begin position="1"/>
        <end position="235"/>
    </location>
</feature>
<dbReference type="EMBL" id="JANHNZ010000004">
    <property type="protein sequence ID" value="MCQ9210099.1"/>
    <property type="molecule type" value="Genomic_DNA"/>
</dbReference>
<dbReference type="InterPro" id="IPR051535">
    <property type="entry name" value="Siderophore_ABC-ATPase"/>
</dbReference>
<keyword evidence="3" id="KW-1003">Cell membrane</keyword>
<dbReference type="InterPro" id="IPR027417">
    <property type="entry name" value="P-loop_NTPase"/>
</dbReference>
<evidence type="ECO:0000259" key="10">
    <source>
        <dbReference type="PROSITE" id="PS50893"/>
    </source>
</evidence>
<dbReference type="SMART" id="SM00382">
    <property type="entry name" value="AAA"/>
    <property type="match status" value="1"/>
</dbReference>
<dbReference type="Pfam" id="PF00005">
    <property type="entry name" value="ABC_tran"/>
    <property type="match status" value="1"/>
</dbReference>
<reference evidence="11" key="1">
    <citation type="submission" date="2022-07" db="EMBL/GenBank/DDBJ databases">
        <authorList>
            <person name="Jung M.-Y."/>
            <person name="Lee M."/>
        </authorList>
    </citation>
    <scope>NUCLEOTIDE SEQUENCE</scope>
    <source>
        <strain evidence="11">S8</strain>
    </source>
</reference>
<proteinExistence type="predicted"/>
<keyword evidence="9" id="KW-0472">Membrane</keyword>
<organism evidence="11 12">
    <name type="scientific">Granulicatella seriolae</name>
    <dbReference type="NCBI Taxonomy" id="2967226"/>
    <lineage>
        <taxon>Bacteria</taxon>
        <taxon>Bacillati</taxon>
        <taxon>Bacillota</taxon>
        <taxon>Bacilli</taxon>
        <taxon>Lactobacillales</taxon>
        <taxon>Carnobacteriaceae</taxon>
        <taxon>Granulicatella</taxon>
    </lineage>
</organism>
<evidence type="ECO:0000256" key="6">
    <source>
        <dbReference type="ARBA" id="ARBA00022840"/>
    </source>
</evidence>
<dbReference type="PANTHER" id="PTHR42771">
    <property type="entry name" value="IRON(3+)-HYDROXAMATE IMPORT ATP-BINDING PROTEIN FHUC"/>
    <property type="match status" value="1"/>
</dbReference>
<evidence type="ECO:0000256" key="8">
    <source>
        <dbReference type="ARBA" id="ARBA00023065"/>
    </source>
</evidence>
<dbReference type="InterPro" id="IPR003439">
    <property type="entry name" value="ABC_transporter-like_ATP-bd"/>
</dbReference>
<comment type="caution">
    <text evidence="11">The sequence shown here is derived from an EMBL/GenBank/DDBJ whole genome shotgun (WGS) entry which is preliminary data.</text>
</comment>
<protein>
    <submittedName>
        <fullName evidence="11">ATP-binding cassette domain-containing protein</fullName>
    </submittedName>
</protein>
<dbReference type="RefSeq" id="WP_256945213.1">
    <property type="nucleotide sequence ID" value="NZ_JANHNZ010000004.1"/>
</dbReference>
<evidence type="ECO:0000256" key="2">
    <source>
        <dbReference type="ARBA" id="ARBA00022448"/>
    </source>
</evidence>